<gene>
    <name evidence="2" type="ORF">GUITHDRAFT_154701</name>
</gene>
<keyword evidence="4" id="KW-1185">Reference proteome</keyword>
<reference evidence="4" key="2">
    <citation type="submission" date="2012-11" db="EMBL/GenBank/DDBJ databases">
        <authorList>
            <person name="Kuo A."/>
            <person name="Curtis B.A."/>
            <person name="Tanifuji G."/>
            <person name="Burki F."/>
            <person name="Gruber A."/>
            <person name="Irimia M."/>
            <person name="Maruyama S."/>
            <person name="Arias M.C."/>
            <person name="Ball S.G."/>
            <person name="Gile G.H."/>
            <person name="Hirakawa Y."/>
            <person name="Hopkins J.F."/>
            <person name="Rensing S.A."/>
            <person name="Schmutz J."/>
            <person name="Symeonidi A."/>
            <person name="Elias M."/>
            <person name="Eveleigh R.J."/>
            <person name="Herman E.K."/>
            <person name="Klute M.J."/>
            <person name="Nakayama T."/>
            <person name="Obornik M."/>
            <person name="Reyes-Prieto A."/>
            <person name="Armbrust E.V."/>
            <person name="Aves S.J."/>
            <person name="Beiko R.G."/>
            <person name="Coutinho P."/>
            <person name="Dacks J.B."/>
            <person name="Durnford D.G."/>
            <person name="Fast N.M."/>
            <person name="Green B.R."/>
            <person name="Grisdale C."/>
            <person name="Hempe F."/>
            <person name="Henrissat B."/>
            <person name="Hoppner M.P."/>
            <person name="Ishida K.-I."/>
            <person name="Kim E."/>
            <person name="Koreny L."/>
            <person name="Kroth P.G."/>
            <person name="Liu Y."/>
            <person name="Malik S.-B."/>
            <person name="Maier U.G."/>
            <person name="McRose D."/>
            <person name="Mock T."/>
            <person name="Neilson J.A."/>
            <person name="Onodera N.T."/>
            <person name="Poole A.M."/>
            <person name="Pritham E.J."/>
            <person name="Richards T.A."/>
            <person name="Rocap G."/>
            <person name="Roy S.W."/>
            <person name="Sarai C."/>
            <person name="Schaack S."/>
            <person name="Shirato S."/>
            <person name="Slamovits C.H."/>
            <person name="Spencer D.F."/>
            <person name="Suzuki S."/>
            <person name="Worden A.Z."/>
            <person name="Zauner S."/>
            <person name="Barry K."/>
            <person name="Bell C."/>
            <person name="Bharti A.K."/>
            <person name="Crow J.A."/>
            <person name="Grimwood J."/>
            <person name="Kramer R."/>
            <person name="Lindquist E."/>
            <person name="Lucas S."/>
            <person name="Salamov A."/>
            <person name="McFadden G.I."/>
            <person name="Lane C.E."/>
            <person name="Keeling P.J."/>
            <person name="Gray M.W."/>
            <person name="Grigoriev I.V."/>
            <person name="Archibald J.M."/>
        </authorList>
    </citation>
    <scope>NUCLEOTIDE SEQUENCE</scope>
    <source>
        <strain evidence="4">CCMP2712</strain>
    </source>
</reference>
<feature type="region of interest" description="Disordered" evidence="1">
    <location>
        <begin position="263"/>
        <end position="319"/>
    </location>
</feature>
<feature type="compositionally biased region" description="Basic and acidic residues" evidence="1">
    <location>
        <begin position="280"/>
        <end position="291"/>
    </location>
</feature>
<evidence type="ECO:0000313" key="4">
    <source>
        <dbReference type="Proteomes" id="UP000011087"/>
    </source>
</evidence>
<dbReference type="PaxDb" id="55529-EKX38416"/>
<name>L1IQ58_GUITC</name>
<dbReference type="AlphaFoldDB" id="L1IQ58"/>
<dbReference type="GeneID" id="17295230"/>
<dbReference type="Proteomes" id="UP000011087">
    <property type="component" value="Unassembled WGS sequence"/>
</dbReference>
<feature type="compositionally biased region" description="Acidic residues" evidence="1">
    <location>
        <begin position="148"/>
        <end position="158"/>
    </location>
</feature>
<protein>
    <submittedName>
        <fullName evidence="2 3">Uncharacterized protein</fullName>
    </submittedName>
</protein>
<dbReference type="EMBL" id="JH993048">
    <property type="protein sequence ID" value="EKX38416.1"/>
    <property type="molecule type" value="Genomic_DNA"/>
</dbReference>
<evidence type="ECO:0000313" key="3">
    <source>
        <dbReference type="EnsemblProtists" id="EKX38416"/>
    </source>
</evidence>
<sequence length="319" mass="35669">MLERWELLCLFVKSKVVRIVLDRLAQECQIRLLRGQTSCFVDQCRKIQQSYDSQKKTWNVKDNQQELFISMNRWKDALVGSIHSELEKLESDKLEEFATVVLKASAGESLAKVRPASREEIHNLKSLSVCPSDSDVTRVQSCASQEAETPDEDEEGEEEVRGFTRSVSSSSKASTTCSSREEYWGDVVMLVREKNDKLNRPGKVELGGLAERRYKKEAWLGSMNSMLCGVHTIPLSAELFPACSKTKSSKACELESFKLKQGCNRTRSVGPPMGPEEQSTENKDSKGEGSKGSDIAGQKRSLAEACEVPCEVSKRARED</sequence>
<organism evidence="2">
    <name type="scientific">Guillardia theta (strain CCMP2712)</name>
    <name type="common">Cryptophyte</name>
    <dbReference type="NCBI Taxonomy" id="905079"/>
    <lineage>
        <taxon>Eukaryota</taxon>
        <taxon>Cryptophyceae</taxon>
        <taxon>Pyrenomonadales</taxon>
        <taxon>Geminigeraceae</taxon>
        <taxon>Guillardia</taxon>
    </lineage>
</organism>
<reference evidence="3" key="3">
    <citation type="submission" date="2016-03" db="UniProtKB">
        <authorList>
            <consortium name="EnsemblProtists"/>
        </authorList>
    </citation>
    <scope>IDENTIFICATION</scope>
</reference>
<dbReference type="KEGG" id="gtt:GUITHDRAFT_154701"/>
<dbReference type="RefSeq" id="XP_005825396.1">
    <property type="nucleotide sequence ID" value="XM_005825339.1"/>
</dbReference>
<evidence type="ECO:0000313" key="2">
    <source>
        <dbReference type="EMBL" id="EKX38416.1"/>
    </source>
</evidence>
<evidence type="ECO:0000256" key="1">
    <source>
        <dbReference type="SAM" id="MobiDB-lite"/>
    </source>
</evidence>
<reference evidence="2 4" key="1">
    <citation type="journal article" date="2012" name="Nature">
        <title>Algal genomes reveal evolutionary mosaicism and the fate of nucleomorphs.</title>
        <authorList>
            <consortium name="DOE Joint Genome Institute"/>
            <person name="Curtis B.A."/>
            <person name="Tanifuji G."/>
            <person name="Burki F."/>
            <person name="Gruber A."/>
            <person name="Irimia M."/>
            <person name="Maruyama S."/>
            <person name="Arias M.C."/>
            <person name="Ball S.G."/>
            <person name="Gile G.H."/>
            <person name="Hirakawa Y."/>
            <person name="Hopkins J.F."/>
            <person name="Kuo A."/>
            <person name="Rensing S.A."/>
            <person name="Schmutz J."/>
            <person name="Symeonidi A."/>
            <person name="Elias M."/>
            <person name="Eveleigh R.J."/>
            <person name="Herman E.K."/>
            <person name="Klute M.J."/>
            <person name="Nakayama T."/>
            <person name="Obornik M."/>
            <person name="Reyes-Prieto A."/>
            <person name="Armbrust E.V."/>
            <person name="Aves S.J."/>
            <person name="Beiko R.G."/>
            <person name="Coutinho P."/>
            <person name="Dacks J.B."/>
            <person name="Durnford D.G."/>
            <person name="Fast N.M."/>
            <person name="Green B.R."/>
            <person name="Grisdale C.J."/>
            <person name="Hempel F."/>
            <person name="Henrissat B."/>
            <person name="Hoppner M.P."/>
            <person name="Ishida K."/>
            <person name="Kim E."/>
            <person name="Koreny L."/>
            <person name="Kroth P.G."/>
            <person name="Liu Y."/>
            <person name="Malik S.B."/>
            <person name="Maier U.G."/>
            <person name="McRose D."/>
            <person name="Mock T."/>
            <person name="Neilson J.A."/>
            <person name="Onodera N.T."/>
            <person name="Poole A.M."/>
            <person name="Pritham E.J."/>
            <person name="Richards T.A."/>
            <person name="Rocap G."/>
            <person name="Roy S.W."/>
            <person name="Sarai C."/>
            <person name="Schaack S."/>
            <person name="Shirato S."/>
            <person name="Slamovits C.H."/>
            <person name="Spencer D.F."/>
            <person name="Suzuki S."/>
            <person name="Worden A.Z."/>
            <person name="Zauner S."/>
            <person name="Barry K."/>
            <person name="Bell C."/>
            <person name="Bharti A.K."/>
            <person name="Crow J.A."/>
            <person name="Grimwood J."/>
            <person name="Kramer R."/>
            <person name="Lindquist E."/>
            <person name="Lucas S."/>
            <person name="Salamov A."/>
            <person name="McFadden G.I."/>
            <person name="Lane C.E."/>
            <person name="Keeling P.J."/>
            <person name="Gray M.W."/>
            <person name="Grigoriev I.V."/>
            <person name="Archibald J.M."/>
        </authorList>
    </citation>
    <scope>NUCLEOTIDE SEQUENCE</scope>
    <source>
        <strain evidence="2 4">CCMP2712</strain>
    </source>
</reference>
<feature type="region of interest" description="Disordered" evidence="1">
    <location>
        <begin position="139"/>
        <end position="173"/>
    </location>
</feature>
<feature type="compositionally biased region" description="Low complexity" evidence="1">
    <location>
        <begin position="164"/>
        <end position="173"/>
    </location>
</feature>
<dbReference type="EnsemblProtists" id="EKX38416">
    <property type="protein sequence ID" value="EKX38416"/>
    <property type="gene ID" value="GUITHDRAFT_154701"/>
</dbReference>
<accession>L1IQ58</accession>
<proteinExistence type="predicted"/>
<dbReference type="HOGENOM" id="CLU_872768_0_0_1"/>